<dbReference type="Proteomes" id="UP000281549">
    <property type="component" value="Unassembled WGS sequence"/>
</dbReference>
<feature type="compositionally biased region" description="Basic and acidic residues" evidence="1">
    <location>
        <begin position="233"/>
        <end position="249"/>
    </location>
</feature>
<reference evidence="3" key="1">
    <citation type="journal article" date="2018" name="Nat. Microbiol.">
        <title>Leveraging single-cell genomics to expand the fungal tree of life.</title>
        <authorList>
            <person name="Ahrendt S.R."/>
            <person name="Quandt C.A."/>
            <person name="Ciobanu D."/>
            <person name="Clum A."/>
            <person name="Salamov A."/>
            <person name="Andreopoulos B."/>
            <person name="Cheng J.F."/>
            <person name="Woyke T."/>
            <person name="Pelin A."/>
            <person name="Henrissat B."/>
            <person name="Reynolds N.K."/>
            <person name="Benny G.L."/>
            <person name="Smith M.E."/>
            <person name="James T.Y."/>
            <person name="Grigoriev I.V."/>
        </authorList>
    </citation>
    <scope>NUCLEOTIDE SEQUENCE [LARGE SCALE GENOMIC DNA]</scope>
    <source>
        <strain evidence="3">CSF55</strain>
    </source>
</reference>
<dbReference type="EMBL" id="ML006255">
    <property type="protein sequence ID" value="RKP16763.1"/>
    <property type="molecule type" value="Genomic_DNA"/>
</dbReference>
<evidence type="ECO:0000313" key="3">
    <source>
        <dbReference type="Proteomes" id="UP000281549"/>
    </source>
</evidence>
<gene>
    <name evidence="2" type="ORF">ROZALSC1DRAFT_31371</name>
</gene>
<sequence length="377" mass="44957">MPPAANDLQEAYERRLQHKQIVCLVGQTRIDKSVLLKYRQDCERVKESEAIAMEANRCEKAEKGDLKKIVKKNKKKMTYSSTMSALNIQRDNETGLSSEIKEGFAGNSDVFVNYIEYYLRGWLLQGRNVNVVRWLRKRSKYLPAKFFEDIEMEILRGNDKKEKKEDVVEERIVKRKSVAKPVYRGKAFTVDRLFQFRPGETLEEFLIEQESVKGLEMKGELRKEKKRIKKESKRQTRCKDRKREQSSNKDIEIQKLENEARKSRMKDAVLKRMQYKPRIDVEEQMEYEKRLTRVESRVGCWWKPVEYIEFKDKWKGKKSVLKRSERYWRPASAYATTEAIRENIADDLRVQVQQDTLRHGMNVKDDKRKTIVKDEFF</sequence>
<proteinExistence type="predicted"/>
<name>A0A4P9YBR5_ROZAC</name>
<evidence type="ECO:0000256" key="1">
    <source>
        <dbReference type="SAM" id="MobiDB-lite"/>
    </source>
</evidence>
<feature type="non-terminal residue" evidence="2">
    <location>
        <position position="377"/>
    </location>
</feature>
<dbReference type="AlphaFoldDB" id="A0A4P9YBR5"/>
<organism evidence="2 3">
    <name type="scientific">Rozella allomycis (strain CSF55)</name>
    <dbReference type="NCBI Taxonomy" id="988480"/>
    <lineage>
        <taxon>Eukaryota</taxon>
        <taxon>Fungi</taxon>
        <taxon>Fungi incertae sedis</taxon>
        <taxon>Cryptomycota</taxon>
        <taxon>Cryptomycota incertae sedis</taxon>
        <taxon>Rozella</taxon>
    </lineage>
</organism>
<evidence type="ECO:0000313" key="2">
    <source>
        <dbReference type="EMBL" id="RKP16763.1"/>
    </source>
</evidence>
<feature type="region of interest" description="Disordered" evidence="1">
    <location>
        <begin position="226"/>
        <end position="249"/>
    </location>
</feature>
<accession>A0A4P9YBR5</accession>
<protein>
    <submittedName>
        <fullName evidence="2">Uncharacterized protein</fullName>
    </submittedName>
</protein>